<gene>
    <name evidence="1" type="ORF">SAMN05443637_104240</name>
</gene>
<sequence length="153" mass="16370">MRARPVLSAATRVVLWLYEHGLGGVLGRRFLLLHHTGRRSGRAYTTPLEIVGRTVSGAPIVVAGFGDADWLRNLTAGGPAAATVGRRRTPVAARRLGIPEAADALAAYERRHGPAAPLVRRLLSALLGWRYRGGAADRLRAAEQLPMVALEPG</sequence>
<name>A0A1M6R8K6_PSETH</name>
<dbReference type="Proteomes" id="UP000184363">
    <property type="component" value="Unassembled WGS sequence"/>
</dbReference>
<organism evidence="1 2">
    <name type="scientific">Pseudonocardia thermophila</name>
    <dbReference type="NCBI Taxonomy" id="1848"/>
    <lineage>
        <taxon>Bacteria</taxon>
        <taxon>Bacillati</taxon>
        <taxon>Actinomycetota</taxon>
        <taxon>Actinomycetes</taxon>
        <taxon>Pseudonocardiales</taxon>
        <taxon>Pseudonocardiaceae</taxon>
        <taxon>Pseudonocardia</taxon>
    </lineage>
</organism>
<dbReference type="STRING" id="1848.SAMN05443637_104240"/>
<protein>
    <submittedName>
        <fullName evidence="1">Deazaflavin-dependent oxidoreductase, nitroreductase family</fullName>
    </submittedName>
</protein>
<dbReference type="GO" id="GO:0016491">
    <property type="term" value="F:oxidoreductase activity"/>
    <property type="evidence" value="ECO:0007669"/>
    <property type="project" value="InterPro"/>
</dbReference>
<dbReference type="InterPro" id="IPR012349">
    <property type="entry name" value="Split_barrel_FMN-bd"/>
</dbReference>
<dbReference type="EMBL" id="FRAP01000004">
    <property type="protein sequence ID" value="SHK28770.1"/>
    <property type="molecule type" value="Genomic_DNA"/>
</dbReference>
<keyword evidence="2" id="KW-1185">Reference proteome</keyword>
<dbReference type="InterPro" id="IPR004378">
    <property type="entry name" value="F420H2_quin_Rdtase"/>
</dbReference>
<proteinExistence type="predicted"/>
<reference evidence="1 2" key="1">
    <citation type="submission" date="2016-11" db="EMBL/GenBank/DDBJ databases">
        <authorList>
            <person name="Jaros S."/>
            <person name="Januszkiewicz K."/>
            <person name="Wedrychowicz H."/>
        </authorList>
    </citation>
    <scope>NUCLEOTIDE SEQUENCE [LARGE SCALE GENOMIC DNA]</scope>
    <source>
        <strain evidence="1 2">DSM 43832</strain>
    </source>
</reference>
<dbReference type="Pfam" id="PF04075">
    <property type="entry name" value="F420H2_quin_red"/>
    <property type="match status" value="1"/>
</dbReference>
<dbReference type="AlphaFoldDB" id="A0A1M6R8K6"/>
<dbReference type="NCBIfam" id="TIGR00026">
    <property type="entry name" value="hi_GC_TIGR00026"/>
    <property type="match status" value="1"/>
</dbReference>
<evidence type="ECO:0000313" key="1">
    <source>
        <dbReference type="EMBL" id="SHK28770.1"/>
    </source>
</evidence>
<evidence type="ECO:0000313" key="2">
    <source>
        <dbReference type="Proteomes" id="UP000184363"/>
    </source>
</evidence>
<dbReference type="Gene3D" id="2.30.110.10">
    <property type="entry name" value="Electron Transport, Fmn-binding Protein, Chain A"/>
    <property type="match status" value="1"/>
</dbReference>
<accession>A0A1M6R8K6</accession>